<dbReference type="PROSITE" id="PS50110">
    <property type="entry name" value="RESPONSE_REGULATORY"/>
    <property type="match status" value="1"/>
</dbReference>
<dbReference type="Pfam" id="PF00072">
    <property type="entry name" value="Response_reg"/>
    <property type="match status" value="1"/>
</dbReference>
<evidence type="ECO:0000256" key="1">
    <source>
        <dbReference type="ARBA" id="ARBA00022553"/>
    </source>
</evidence>
<dbReference type="InterPro" id="IPR001789">
    <property type="entry name" value="Sig_transdc_resp-reg_receiver"/>
</dbReference>
<dbReference type="InterPro" id="IPR011006">
    <property type="entry name" value="CheY-like_superfamily"/>
</dbReference>
<feature type="domain" description="Response regulatory" evidence="3">
    <location>
        <begin position="3"/>
        <end position="117"/>
    </location>
</feature>
<evidence type="ECO:0000313" key="5">
    <source>
        <dbReference type="Proteomes" id="UP000198942"/>
    </source>
</evidence>
<dbReference type="PANTHER" id="PTHR44591">
    <property type="entry name" value="STRESS RESPONSE REGULATOR PROTEIN 1"/>
    <property type="match status" value="1"/>
</dbReference>
<accession>A0A1H8DM28</accession>
<dbReference type="OrthoDB" id="5432534at2"/>
<dbReference type="SMART" id="SM00448">
    <property type="entry name" value="REC"/>
    <property type="match status" value="1"/>
</dbReference>
<dbReference type="AlphaFoldDB" id="A0A1H8DM28"/>
<dbReference type="SUPFAM" id="SSF52172">
    <property type="entry name" value="CheY-like"/>
    <property type="match status" value="1"/>
</dbReference>
<dbReference type="STRING" id="551995.SAMN05192574_102399"/>
<evidence type="ECO:0000313" key="4">
    <source>
        <dbReference type="EMBL" id="SEN08283.1"/>
    </source>
</evidence>
<sequence length="124" mass="13840">MKKILLVDDNLDIVQIVEEVLAYEGFEVKAEMSGYGLIAIAEEYLPDLVILDYRLGDGNGGELCQQMKTCTALKHIPVIIFSAYIQPGSDLSDFGCDEVILKPFDLEVLAETVKRLLYRNAVKL</sequence>
<keyword evidence="1 2" id="KW-0597">Phosphoprotein</keyword>
<dbReference type="EMBL" id="FOCL01000002">
    <property type="protein sequence ID" value="SEN08283.1"/>
    <property type="molecule type" value="Genomic_DNA"/>
</dbReference>
<dbReference type="PANTHER" id="PTHR44591:SF3">
    <property type="entry name" value="RESPONSE REGULATORY DOMAIN-CONTAINING PROTEIN"/>
    <property type="match status" value="1"/>
</dbReference>
<dbReference type="Proteomes" id="UP000198942">
    <property type="component" value="Unassembled WGS sequence"/>
</dbReference>
<evidence type="ECO:0000256" key="2">
    <source>
        <dbReference type="PROSITE-ProRule" id="PRU00169"/>
    </source>
</evidence>
<evidence type="ECO:0000259" key="3">
    <source>
        <dbReference type="PROSITE" id="PS50110"/>
    </source>
</evidence>
<keyword evidence="5" id="KW-1185">Reference proteome</keyword>
<gene>
    <name evidence="4" type="ORF">SAMN05192574_102399</name>
</gene>
<dbReference type="Gene3D" id="3.40.50.2300">
    <property type="match status" value="1"/>
</dbReference>
<proteinExistence type="predicted"/>
<dbReference type="RefSeq" id="WP_091209560.1">
    <property type="nucleotide sequence ID" value="NZ_FOCL01000002.1"/>
</dbReference>
<protein>
    <submittedName>
        <fullName evidence="4">Response regulator receiver domain-containing protein</fullName>
    </submittedName>
</protein>
<dbReference type="InterPro" id="IPR050595">
    <property type="entry name" value="Bact_response_regulator"/>
</dbReference>
<reference evidence="5" key="1">
    <citation type="submission" date="2016-10" db="EMBL/GenBank/DDBJ databases">
        <authorList>
            <person name="Varghese N."/>
            <person name="Submissions S."/>
        </authorList>
    </citation>
    <scope>NUCLEOTIDE SEQUENCE [LARGE SCALE GENOMIC DNA]</scope>
    <source>
        <strain evidence="5">Gh-48</strain>
    </source>
</reference>
<organism evidence="4 5">
    <name type="scientific">Mucilaginibacter gossypiicola</name>
    <dbReference type="NCBI Taxonomy" id="551995"/>
    <lineage>
        <taxon>Bacteria</taxon>
        <taxon>Pseudomonadati</taxon>
        <taxon>Bacteroidota</taxon>
        <taxon>Sphingobacteriia</taxon>
        <taxon>Sphingobacteriales</taxon>
        <taxon>Sphingobacteriaceae</taxon>
        <taxon>Mucilaginibacter</taxon>
    </lineage>
</organism>
<name>A0A1H8DM28_9SPHI</name>
<dbReference type="GO" id="GO:0000160">
    <property type="term" value="P:phosphorelay signal transduction system"/>
    <property type="evidence" value="ECO:0007669"/>
    <property type="project" value="InterPro"/>
</dbReference>
<feature type="modified residue" description="4-aspartylphosphate" evidence="2">
    <location>
        <position position="52"/>
    </location>
</feature>